<dbReference type="SUPFAM" id="SSF48452">
    <property type="entry name" value="TPR-like"/>
    <property type="match status" value="2"/>
</dbReference>
<dbReference type="Gene3D" id="3.40.50.300">
    <property type="entry name" value="P-loop containing nucleotide triphosphate hydrolases"/>
    <property type="match status" value="1"/>
</dbReference>
<evidence type="ECO:0000313" key="2">
    <source>
        <dbReference type="EMBL" id="MDI6102672.1"/>
    </source>
</evidence>
<dbReference type="Pfam" id="PF13424">
    <property type="entry name" value="TPR_12"/>
    <property type="match status" value="3"/>
</dbReference>
<evidence type="ECO:0000313" key="3">
    <source>
        <dbReference type="Proteomes" id="UP001241758"/>
    </source>
</evidence>
<dbReference type="Proteomes" id="UP001241758">
    <property type="component" value="Unassembled WGS sequence"/>
</dbReference>
<dbReference type="InterPro" id="IPR011990">
    <property type="entry name" value="TPR-like_helical_dom_sf"/>
</dbReference>
<dbReference type="PROSITE" id="PS50005">
    <property type="entry name" value="TPR"/>
    <property type="match status" value="1"/>
</dbReference>
<dbReference type="SUPFAM" id="SSF52540">
    <property type="entry name" value="P-loop containing nucleoside triphosphate hydrolases"/>
    <property type="match status" value="1"/>
</dbReference>
<dbReference type="Gene3D" id="1.25.40.10">
    <property type="entry name" value="Tetratricopeptide repeat domain"/>
    <property type="match status" value="2"/>
</dbReference>
<comment type="caution">
    <text evidence="2">The sequence shown here is derived from an EMBL/GenBank/DDBJ whole genome shotgun (WGS) entry which is preliminary data.</text>
</comment>
<dbReference type="PANTHER" id="PTHR10098">
    <property type="entry name" value="RAPSYN-RELATED"/>
    <property type="match status" value="1"/>
</dbReference>
<dbReference type="InterPro" id="IPR019734">
    <property type="entry name" value="TPR_rpt"/>
</dbReference>
<dbReference type="InterPro" id="IPR027417">
    <property type="entry name" value="P-loop_NTPase"/>
</dbReference>
<proteinExistence type="predicted"/>
<dbReference type="SMART" id="SM00028">
    <property type="entry name" value="TPR"/>
    <property type="match status" value="8"/>
</dbReference>
<organism evidence="2 3">
    <name type="scientific">Actinoplanes sandaracinus</name>
    <dbReference type="NCBI Taxonomy" id="3045177"/>
    <lineage>
        <taxon>Bacteria</taxon>
        <taxon>Bacillati</taxon>
        <taxon>Actinomycetota</taxon>
        <taxon>Actinomycetes</taxon>
        <taxon>Micromonosporales</taxon>
        <taxon>Micromonosporaceae</taxon>
        <taxon>Actinoplanes</taxon>
    </lineage>
</organism>
<dbReference type="RefSeq" id="WP_282763741.1">
    <property type="nucleotide sequence ID" value="NZ_JASCTH010000021.1"/>
</dbReference>
<protein>
    <submittedName>
        <fullName evidence="2">Tetratricopeptide repeat protein</fullName>
    </submittedName>
</protein>
<dbReference type="Pfam" id="PF13374">
    <property type="entry name" value="TPR_10"/>
    <property type="match status" value="1"/>
</dbReference>
<evidence type="ECO:0000256" key="1">
    <source>
        <dbReference type="PROSITE-ProRule" id="PRU00339"/>
    </source>
</evidence>
<dbReference type="EMBL" id="JASCTH010000021">
    <property type="protein sequence ID" value="MDI6102672.1"/>
    <property type="molecule type" value="Genomic_DNA"/>
</dbReference>
<keyword evidence="3" id="KW-1185">Reference proteome</keyword>
<feature type="repeat" description="TPR" evidence="1">
    <location>
        <begin position="490"/>
        <end position="523"/>
    </location>
</feature>
<accession>A0ABT6WSE9</accession>
<name>A0ABT6WSE9_9ACTN</name>
<keyword evidence="1" id="KW-0802">TPR repeat</keyword>
<sequence>MTTAPQAGDGSVANSITAGAFFGPVIQGRDIHVELPAESRPSLAGLPPASRVFTGRADMVGALREALRPGSPGGVHLVSAVAGMAGIGKTELVLHTAHGALADGWFPGGALFVDMFGYDPGRRLSASDALAGWLAATGIPGERIPAGEQDRSRLWRSVLDTCHAQGRRLLLIIDNASSEDQVRPLLPGSGGIPVLVTSRHTLDLDAPTYDLDVLDPESAVTLISEVVAARRGADDPRLRGDTRAGLADLAERCAGLPLALRIVAALLADRPQLEASALATRLRDGQDRLDGLTRQQVAVRAAFDLSHRNLSSDQARLFRLLPVNPGPDIATRSVAHLAGLPEPRAAALLADLHRAHLIAESAPERWVMHDLLRVYAAERGEETETDRARRRLFGFFQDTARAAVTYLDPAEPDDTRVFTGTDQALSWLDGEHANLVAVVVADHPLTRITTELGFTLGGFLEFRRHLTDWITVTAKVRGLLHQEGDRRGEGRAWNNLGVALREMRRFKEAVEAHTRAYEIFRETRDLHGQGRVWNNVGLALRQVRRFDKAITAHTTARAIYRETSDRYGESRTLNNLGLALTEVRRFEEAIAAHAEARDIAHETGYRRAEARAWNCLGWALKEVDRVDEAIAAHIQAREIFHEIGDLHGEGTALNNLGVALTAAGLPDEAIRAHVQAGDVFRATGDRHEEAGASNNLGIALAEVGRLEEAITAHERSMELYRSVGDQHGVGSALHNLGSVSSEAGRFDQAITAFGQCLEIFSRAGDRHGQAGAWAGLGDAQVRTGAIDEGRASWHRALEAFTEARDDRSAVLIRRHLDGLPPEVAEAGQDEAGDLVGTGLGEMGVVA</sequence>
<reference evidence="2 3" key="1">
    <citation type="submission" date="2023-05" db="EMBL/GenBank/DDBJ databases">
        <title>Actinoplanes sp. NEAU-A12 genome sequencing.</title>
        <authorList>
            <person name="Wang Z.-S."/>
        </authorList>
    </citation>
    <scope>NUCLEOTIDE SEQUENCE [LARGE SCALE GENOMIC DNA]</scope>
    <source>
        <strain evidence="2 3">NEAU-A12</strain>
    </source>
</reference>
<dbReference type="PRINTS" id="PR00364">
    <property type="entry name" value="DISEASERSIST"/>
</dbReference>
<gene>
    <name evidence="2" type="ORF">QLQ12_29040</name>
</gene>